<evidence type="ECO:0000256" key="17">
    <source>
        <dbReference type="ARBA" id="ARBA00042507"/>
    </source>
</evidence>
<comment type="function">
    <text evidence="18">Hydrolyzes nucleoside diphosphates with a preference for GDP, IDP and UDP compared to ADP and CDP. In the lumen of the endoplasmic reticulum, hydrolyzes UDP that acts as an end-product feedback inhibitor of the UDP-Glc:glycoprotein glucosyltransferases. UMP can be transported back by an UDP-sugar antiporter to the cytosol where it is consumed to regenerate UDP-glucose. Therefore, it positively regulates protein reglucosylation by clearing UDP from the ER lumen and by promoting the regeneration of UDP-glucose. Protein reglucosylation is essential to proper glycoprotein folding and quality control in the ER.</text>
</comment>
<dbReference type="GO" id="GO:0005576">
    <property type="term" value="C:extracellular region"/>
    <property type="evidence" value="ECO:0007669"/>
    <property type="project" value="UniProtKB-SubCell"/>
</dbReference>
<dbReference type="PANTHER" id="PTHR11782:SF35">
    <property type="entry name" value="NUCLEOSIDE DIPHOSPHATE PHOSPHATASE ENTPD5"/>
    <property type="match status" value="1"/>
</dbReference>
<dbReference type="PANTHER" id="PTHR11782">
    <property type="entry name" value="ADENOSINE/GUANOSINE DIPHOSPHATASE"/>
    <property type="match status" value="1"/>
</dbReference>
<evidence type="ECO:0000256" key="14">
    <source>
        <dbReference type="ARBA" id="ARBA00023180"/>
    </source>
</evidence>
<dbReference type="Xenbase" id="XB-GENE-1013294">
    <property type="gene designation" value="entpd5"/>
</dbReference>
<name>A0A8J1ILJ7_XENTR</name>
<evidence type="ECO:0000256" key="4">
    <source>
        <dbReference type="ARBA" id="ARBA00004613"/>
    </source>
</evidence>
<dbReference type="Proteomes" id="UP000008143">
    <property type="component" value="Chromosome 8"/>
</dbReference>
<comment type="cofactor">
    <cofactor evidence="2">
        <name>Mg(2+)</name>
        <dbReference type="ChEBI" id="CHEBI:18420"/>
    </cofactor>
</comment>
<dbReference type="EC" id="3.6.1.6" evidence="15"/>
<evidence type="ECO:0000256" key="8">
    <source>
        <dbReference type="ARBA" id="ARBA00022729"/>
    </source>
</evidence>
<comment type="catalytic activity">
    <reaction evidence="22">
        <text>UDP + H2O = UMP + phosphate + H(+)</text>
        <dbReference type="Rhea" id="RHEA:64876"/>
        <dbReference type="ChEBI" id="CHEBI:15377"/>
        <dbReference type="ChEBI" id="CHEBI:15378"/>
        <dbReference type="ChEBI" id="CHEBI:43474"/>
        <dbReference type="ChEBI" id="CHEBI:57865"/>
        <dbReference type="ChEBI" id="CHEBI:58223"/>
        <dbReference type="EC" id="3.6.1.6"/>
    </reaction>
    <physiologicalReaction direction="left-to-right" evidence="22">
        <dbReference type="Rhea" id="RHEA:64877"/>
    </physiologicalReaction>
</comment>
<feature type="binding site" evidence="27">
    <location>
        <begin position="238"/>
        <end position="242"/>
    </location>
    <ligand>
        <name>ATP</name>
        <dbReference type="ChEBI" id="CHEBI:30616"/>
    </ligand>
</feature>
<keyword evidence="11" id="KW-0106">Calcium</keyword>
<dbReference type="AGR" id="Xenbase:XB-GENE-1013294"/>
<comment type="similarity">
    <text evidence="6 28">Belongs to the GDA1/CD39 NTPase family.</text>
</comment>
<dbReference type="GO" id="GO:0017110">
    <property type="term" value="F:nucleoside diphosphate phosphatase activity"/>
    <property type="evidence" value="ECO:0007669"/>
    <property type="project" value="UniProtKB-EC"/>
</dbReference>
<evidence type="ECO:0000256" key="5">
    <source>
        <dbReference type="ARBA" id="ARBA00004922"/>
    </source>
</evidence>
<dbReference type="InterPro" id="IPR000407">
    <property type="entry name" value="GDA1_CD39_NTPase"/>
</dbReference>
<sequence length="464" mass="52133">MPAEVTSEYVLGQKKVIALHQAYIQSYIRTRTITFSMKMEWKVSFVFMILAACMIDFSLCHMEPTNTLKSVLPLATSGQNSHSDTIYGIMFDAGSTGTRIHIYRFKQRARGSHLELEGEVFESIKPGLSAFADQPKKGAATVRLLLDLAQKEVPSTQWSHTPVVLKATAGLRLLPETQSDALLSEVREVFRESPFLVPENSVSIINGADEGIFAWITVNFLTGRLHSHRTVGILDLGGGSTQITFLPLTKNTLDQTPHDFLASVELFNSTYRLYTHSYLGLGLKLARLAVLGVSEDNDQQKQFFHSNCFLHGVKGEWSFAGVTLKYEKKSDGQSGFDACYSEILPIIQDKLHQVPEMQHSPFYAFSYYYDRAADANLIDHMHGGVLQVYDFAKSAKEVCERTEQSPTHSHFLCMDLTFITALLKEGFGFEDNTSLQLTKKMYDVEMSWTLGAIFHVLQSLHQQK</sequence>
<comment type="subunit">
    <text evidence="19">Monomer; active form. Homodimer; disulfide-linked. Homodimers are enzymatically inactive.</text>
</comment>
<evidence type="ECO:0000256" key="25">
    <source>
        <dbReference type="ARBA" id="ARBA00049328"/>
    </source>
</evidence>
<evidence type="ECO:0000256" key="7">
    <source>
        <dbReference type="ARBA" id="ARBA00022525"/>
    </source>
</evidence>
<keyword evidence="7" id="KW-0964">Secreted</keyword>
<keyword evidence="27" id="KW-0067">ATP-binding</keyword>
<comment type="catalytic activity">
    <reaction evidence="23">
        <text>GDP + H2O = GMP + phosphate + H(+)</text>
        <dbReference type="Rhea" id="RHEA:22156"/>
        <dbReference type="ChEBI" id="CHEBI:15377"/>
        <dbReference type="ChEBI" id="CHEBI:15378"/>
        <dbReference type="ChEBI" id="CHEBI:43474"/>
        <dbReference type="ChEBI" id="CHEBI:58115"/>
        <dbReference type="ChEBI" id="CHEBI:58189"/>
        <dbReference type="EC" id="3.6.1.6"/>
    </reaction>
    <physiologicalReaction direction="left-to-right" evidence="23">
        <dbReference type="Rhea" id="RHEA:22157"/>
    </physiologicalReaction>
</comment>
<dbReference type="GO" id="GO:0005783">
    <property type="term" value="C:endoplasmic reticulum"/>
    <property type="evidence" value="ECO:0007669"/>
    <property type="project" value="UniProtKB-SubCell"/>
</dbReference>
<proteinExistence type="inferred from homology"/>
<keyword evidence="14" id="KW-0325">Glycoprotein</keyword>
<evidence type="ECO:0000313" key="29">
    <source>
        <dbReference type="Proteomes" id="UP000008143"/>
    </source>
</evidence>
<keyword evidence="27" id="KW-0547">Nucleotide-binding</keyword>
<evidence type="ECO:0000256" key="20">
    <source>
        <dbReference type="ARBA" id="ARBA00047813"/>
    </source>
</evidence>
<comment type="catalytic activity">
    <reaction evidence="25">
        <text>IDP + H2O = IMP + phosphate + H(+)</text>
        <dbReference type="Rhea" id="RHEA:35207"/>
        <dbReference type="ChEBI" id="CHEBI:15377"/>
        <dbReference type="ChEBI" id="CHEBI:15378"/>
        <dbReference type="ChEBI" id="CHEBI:43474"/>
        <dbReference type="ChEBI" id="CHEBI:58053"/>
        <dbReference type="ChEBI" id="CHEBI:58280"/>
        <dbReference type="EC" id="3.6.1.6"/>
    </reaction>
    <physiologicalReaction direction="left-to-right" evidence="25">
        <dbReference type="Rhea" id="RHEA:35208"/>
    </physiologicalReaction>
</comment>
<comment type="cofactor">
    <cofactor evidence="1">
        <name>Ca(2+)</name>
        <dbReference type="ChEBI" id="CHEBI:29108"/>
    </cofactor>
</comment>
<dbReference type="GeneID" id="677734"/>
<evidence type="ECO:0000256" key="19">
    <source>
        <dbReference type="ARBA" id="ARBA00046723"/>
    </source>
</evidence>
<gene>
    <name evidence="30 31" type="primary">entpd5</name>
</gene>
<evidence type="ECO:0000256" key="1">
    <source>
        <dbReference type="ARBA" id="ARBA00001913"/>
    </source>
</evidence>
<evidence type="ECO:0000256" key="27">
    <source>
        <dbReference type="PIRSR" id="PIRSR600407-2"/>
    </source>
</evidence>
<keyword evidence="9 28" id="KW-0378">Hydrolase</keyword>
<reference evidence="30" key="1">
    <citation type="submission" date="2025-08" db="UniProtKB">
        <authorList>
            <consortium name="RefSeq"/>
        </authorList>
    </citation>
    <scope>IDENTIFICATION</scope>
    <source>
        <strain evidence="30">Nigerian</strain>
        <tissue evidence="30">Liver and blood</tissue>
    </source>
</reference>
<evidence type="ECO:0000256" key="6">
    <source>
        <dbReference type="ARBA" id="ARBA00009283"/>
    </source>
</evidence>
<dbReference type="Pfam" id="PF01150">
    <property type="entry name" value="GDA1_CD39"/>
    <property type="match status" value="1"/>
</dbReference>
<keyword evidence="8" id="KW-0732">Signal</keyword>
<feature type="active site" description="Proton acceptor" evidence="26">
    <location>
        <position position="210"/>
    </location>
</feature>
<evidence type="ECO:0000256" key="12">
    <source>
        <dbReference type="ARBA" id="ARBA00022842"/>
    </source>
</evidence>
<evidence type="ECO:0000256" key="28">
    <source>
        <dbReference type="RuleBase" id="RU003833"/>
    </source>
</evidence>
<dbReference type="RefSeq" id="XP_031746357.1">
    <property type="nucleotide sequence ID" value="XM_031890497.1"/>
</dbReference>
<evidence type="ECO:0000256" key="15">
    <source>
        <dbReference type="ARBA" id="ARBA00038863"/>
    </source>
</evidence>
<comment type="catalytic activity">
    <reaction evidence="20">
        <text>CDP + H2O = CMP + phosphate + H(+)</text>
        <dbReference type="Rhea" id="RHEA:64880"/>
        <dbReference type="ChEBI" id="CHEBI:15377"/>
        <dbReference type="ChEBI" id="CHEBI:15378"/>
        <dbReference type="ChEBI" id="CHEBI:43474"/>
        <dbReference type="ChEBI" id="CHEBI:58069"/>
        <dbReference type="ChEBI" id="CHEBI:60377"/>
        <dbReference type="EC" id="3.6.1.6"/>
    </reaction>
    <physiologicalReaction direction="left-to-right" evidence="20">
        <dbReference type="Rhea" id="RHEA:64881"/>
    </physiologicalReaction>
</comment>
<accession>A0A8J1ILJ7</accession>
<evidence type="ECO:0000256" key="24">
    <source>
        <dbReference type="ARBA" id="ARBA00049217"/>
    </source>
</evidence>
<evidence type="ECO:0000256" key="10">
    <source>
        <dbReference type="ARBA" id="ARBA00022824"/>
    </source>
</evidence>
<evidence type="ECO:0000256" key="16">
    <source>
        <dbReference type="ARBA" id="ARBA00042111"/>
    </source>
</evidence>
<evidence type="ECO:0000256" key="18">
    <source>
        <dbReference type="ARBA" id="ARBA00045733"/>
    </source>
</evidence>
<keyword evidence="10" id="KW-0256">Endoplasmic reticulum</keyword>
<dbReference type="PROSITE" id="PS01238">
    <property type="entry name" value="GDA1_CD39_NTPASE"/>
    <property type="match status" value="1"/>
</dbReference>
<evidence type="ECO:0000256" key="9">
    <source>
        <dbReference type="ARBA" id="ARBA00022801"/>
    </source>
</evidence>
<evidence type="ECO:0000256" key="23">
    <source>
        <dbReference type="ARBA" id="ARBA00048756"/>
    </source>
</evidence>
<evidence type="ECO:0000256" key="3">
    <source>
        <dbReference type="ARBA" id="ARBA00004240"/>
    </source>
</evidence>
<evidence type="ECO:0000256" key="26">
    <source>
        <dbReference type="PIRSR" id="PIRSR600407-1"/>
    </source>
</evidence>
<keyword evidence="12" id="KW-0460">Magnesium</keyword>
<evidence type="ECO:0000313" key="30">
    <source>
        <dbReference type="RefSeq" id="XP_031746357.1"/>
    </source>
</evidence>
<comment type="catalytic activity">
    <reaction evidence="24">
        <text>ADP + H2O = AMP + phosphate + H(+)</text>
        <dbReference type="Rhea" id="RHEA:61436"/>
        <dbReference type="ChEBI" id="CHEBI:15377"/>
        <dbReference type="ChEBI" id="CHEBI:15378"/>
        <dbReference type="ChEBI" id="CHEBI:43474"/>
        <dbReference type="ChEBI" id="CHEBI:456215"/>
        <dbReference type="ChEBI" id="CHEBI:456216"/>
        <dbReference type="EC" id="3.6.1.6"/>
    </reaction>
    <physiologicalReaction direction="left-to-right" evidence="24">
        <dbReference type="Rhea" id="RHEA:61437"/>
    </physiologicalReaction>
</comment>
<comment type="catalytic activity">
    <reaction evidence="21">
        <text>a ribonucleoside 5'-diphosphate + H2O = a ribonucleoside 5'-phosphate + phosphate + H(+)</text>
        <dbReference type="Rhea" id="RHEA:36799"/>
        <dbReference type="ChEBI" id="CHEBI:15377"/>
        <dbReference type="ChEBI" id="CHEBI:15378"/>
        <dbReference type="ChEBI" id="CHEBI:43474"/>
        <dbReference type="ChEBI" id="CHEBI:57930"/>
        <dbReference type="ChEBI" id="CHEBI:58043"/>
        <dbReference type="EC" id="3.6.1.6"/>
    </reaction>
    <physiologicalReaction direction="left-to-right" evidence="21">
        <dbReference type="Rhea" id="RHEA:36800"/>
    </physiologicalReaction>
</comment>
<dbReference type="AlphaFoldDB" id="A0A8J1ILJ7"/>
<dbReference type="GO" id="GO:0005524">
    <property type="term" value="F:ATP binding"/>
    <property type="evidence" value="ECO:0007669"/>
    <property type="project" value="UniProtKB-KW"/>
</dbReference>
<evidence type="ECO:0000256" key="21">
    <source>
        <dbReference type="ARBA" id="ARBA00048053"/>
    </source>
</evidence>
<dbReference type="FunFam" id="3.30.420.40:FF:000052">
    <property type="entry name" value="Ectonucleoside triphosphate diphosphohydrolase 5"/>
    <property type="match status" value="1"/>
</dbReference>
<keyword evidence="13" id="KW-1015">Disulfide bond</keyword>
<keyword evidence="29" id="KW-1185">Reference proteome</keyword>
<evidence type="ECO:0000256" key="2">
    <source>
        <dbReference type="ARBA" id="ARBA00001946"/>
    </source>
</evidence>
<dbReference type="OMA" id="FCFDANL"/>
<dbReference type="Gene3D" id="3.30.420.150">
    <property type="entry name" value="Exopolyphosphatase. Domain 2"/>
    <property type="match status" value="1"/>
</dbReference>
<dbReference type="OrthoDB" id="6372431at2759"/>
<evidence type="ECO:0000256" key="13">
    <source>
        <dbReference type="ARBA" id="ARBA00023157"/>
    </source>
</evidence>
<comment type="pathway">
    <text evidence="5">Protein modification; protein glycosylation.</text>
</comment>
<organism evidence="29 30">
    <name type="scientific">Xenopus tropicalis</name>
    <name type="common">Western clawed frog</name>
    <name type="synonym">Silurana tropicalis</name>
    <dbReference type="NCBI Taxonomy" id="8364"/>
    <lineage>
        <taxon>Eukaryota</taxon>
        <taxon>Metazoa</taxon>
        <taxon>Chordata</taxon>
        <taxon>Craniata</taxon>
        <taxon>Vertebrata</taxon>
        <taxon>Euteleostomi</taxon>
        <taxon>Amphibia</taxon>
        <taxon>Batrachia</taxon>
        <taxon>Anura</taxon>
        <taxon>Pipoidea</taxon>
        <taxon>Pipidae</taxon>
        <taxon>Xenopodinae</taxon>
        <taxon>Xenopus</taxon>
        <taxon>Silurana</taxon>
    </lineage>
</organism>
<evidence type="ECO:0000256" key="11">
    <source>
        <dbReference type="ARBA" id="ARBA00022837"/>
    </source>
</evidence>
<dbReference type="Gene3D" id="3.30.420.40">
    <property type="match status" value="1"/>
</dbReference>
<evidence type="ECO:0000256" key="22">
    <source>
        <dbReference type="ARBA" id="ARBA00048075"/>
    </source>
</evidence>
<dbReference type="CTD" id="957"/>
<protein>
    <recommendedName>
        <fullName evidence="15">nucleoside diphosphate phosphatase</fullName>
        <ecNumber evidence="15">3.6.1.6</ecNumber>
    </recommendedName>
    <alternativeName>
        <fullName evidence="16">Guanosine-diphosphatase ENTPD5</fullName>
    </alternativeName>
    <alternativeName>
        <fullName evidence="17">Uridine-diphosphatase ENTPD5</fullName>
    </alternativeName>
</protein>
<comment type="subcellular location">
    <subcellularLocation>
        <location evidence="3">Endoplasmic reticulum</location>
    </subcellularLocation>
    <subcellularLocation>
        <location evidence="4">Secreted</location>
    </subcellularLocation>
</comment>
<evidence type="ECO:0000313" key="31">
    <source>
        <dbReference type="Xenbase" id="XB-GENE-1013294"/>
    </source>
</evidence>